<organism evidence="2 3">
    <name type="scientific">Devosia albogilva</name>
    <dbReference type="NCBI Taxonomy" id="429726"/>
    <lineage>
        <taxon>Bacteria</taxon>
        <taxon>Pseudomonadati</taxon>
        <taxon>Pseudomonadota</taxon>
        <taxon>Alphaproteobacteria</taxon>
        <taxon>Hyphomicrobiales</taxon>
        <taxon>Devosiaceae</taxon>
        <taxon>Devosia</taxon>
    </lineage>
</organism>
<dbReference type="Proteomes" id="UP001597521">
    <property type="component" value="Unassembled WGS sequence"/>
</dbReference>
<dbReference type="InterPro" id="IPR000572">
    <property type="entry name" value="OxRdtase_Mopterin-bd_dom"/>
</dbReference>
<reference evidence="3" key="1">
    <citation type="journal article" date="2019" name="Int. J. Syst. Evol. Microbiol.">
        <title>The Global Catalogue of Microorganisms (GCM) 10K type strain sequencing project: providing services to taxonomists for standard genome sequencing and annotation.</title>
        <authorList>
            <consortium name="The Broad Institute Genomics Platform"/>
            <consortium name="The Broad Institute Genome Sequencing Center for Infectious Disease"/>
            <person name="Wu L."/>
            <person name="Ma J."/>
        </authorList>
    </citation>
    <scope>NUCLEOTIDE SEQUENCE [LARGE SCALE GENOMIC DNA]</scope>
    <source>
        <strain evidence="3">CCM 7427</strain>
    </source>
</reference>
<keyword evidence="3" id="KW-1185">Reference proteome</keyword>
<dbReference type="RefSeq" id="WP_386834651.1">
    <property type="nucleotide sequence ID" value="NZ_JBHUNP010000001.1"/>
</dbReference>
<feature type="domain" description="Oxidoreductase molybdopterin-binding" evidence="1">
    <location>
        <begin position="79"/>
        <end position="152"/>
    </location>
</feature>
<evidence type="ECO:0000313" key="3">
    <source>
        <dbReference type="Proteomes" id="UP001597521"/>
    </source>
</evidence>
<sequence length="178" mass="19487">MSLLMWTSELKRARGFFAAAAVLLLPTIVAAAEPLPAPEGPVILVVSGNIEVTNTDGGAAFDREMLHGLGLTEIETSTPWTDGVQVFSGVLARTVLERVGADGAAVMASALNDYTVEVPMEDFQNFDVLLATTMGGEEMKVSDKGPIWIVYPRDNHPELQDRRLHDRWVWQLKALRVQ</sequence>
<dbReference type="InterPro" id="IPR036374">
    <property type="entry name" value="OxRdtase_Mopterin-bd_sf"/>
</dbReference>
<dbReference type="Gene3D" id="3.90.420.10">
    <property type="entry name" value="Oxidoreductase, molybdopterin-binding domain"/>
    <property type="match status" value="1"/>
</dbReference>
<gene>
    <name evidence="2" type="ORF">ACFSX5_15555</name>
</gene>
<proteinExistence type="predicted"/>
<dbReference type="EMBL" id="JBHUNP010000001">
    <property type="protein sequence ID" value="MFD2649204.1"/>
    <property type="molecule type" value="Genomic_DNA"/>
</dbReference>
<dbReference type="SUPFAM" id="SSF56524">
    <property type="entry name" value="Oxidoreductase molybdopterin-binding domain"/>
    <property type="match status" value="1"/>
</dbReference>
<comment type="caution">
    <text evidence="2">The sequence shown here is derived from an EMBL/GenBank/DDBJ whole genome shotgun (WGS) entry which is preliminary data.</text>
</comment>
<accession>A0ABW5QNY6</accession>
<dbReference type="Pfam" id="PF00174">
    <property type="entry name" value="Oxidored_molyb"/>
    <property type="match status" value="1"/>
</dbReference>
<protein>
    <submittedName>
        <fullName evidence="2">Molybdopterin-dependent oxidoreductase</fullName>
    </submittedName>
</protein>
<evidence type="ECO:0000259" key="1">
    <source>
        <dbReference type="Pfam" id="PF00174"/>
    </source>
</evidence>
<evidence type="ECO:0000313" key="2">
    <source>
        <dbReference type="EMBL" id="MFD2649204.1"/>
    </source>
</evidence>
<name>A0ABW5QNY6_9HYPH</name>